<proteinExistence type="predicted"/>
<gene>
    <name evidence="2" type="ORF">D5R40_01975</name>
</gene>
<dbReference type="Proteomes" id="UP000269154">
    <property type="component" value="Unassembled WGS sequence"/>
</dbReference>
<feature type="compositionally biased region" description="Polar residues" evidence="1">
    <location>
        <begin position="1"/>
        <end position="11"/>
    </location>
</feature>
<comment type="caution">
    <text evidence="2">The sequence shown here is derived from an EMBL/GenBank/DDBJ whole genome shotgun (WGS) entry which is preliminary data.</text>
</comment>
<sequence>MNNLFDNLSNQDSSISDNSGLLNNDDLSSTLDDINQDLHQNLTDGFHQQQQFDYQHSSMGLGANIDLEQNNFSFDNFANQDSGISDNYGLLNNDDFSSTSHDINQNFTDNFHQQQQFEHQNFGTEISGVNSHALPPEISHFQQEQNNLSLSSHTFESQNMSLYSHHLEFNSSTTAAYNYDDKYPYTTIDNAGHIDLHTSSDRYGHYVGYLKDRKVYNSSYHYLGYAGTDGN</sequence>
<evidence type="ECO:0000313" key="3">
    <source>
        <dbReference type="Proteomes" id="UP000269154"/>
    </source>
</evidence>
<evidence type="ECO:0000313" key="2">
    <source>
        <dbReference type="EMBL" id="RQH55457.1"/>
    </source>
</evidence>
<dbReference type="RefSeq" id="WP_124143996.1">
    <property type="nucleotide sequence ID" value="NZ_CAWOKI010000379.1"/>
</dbReference>
<feature type="compositionally biased region" description="Low complexity" evidence="1">
    <location>
        <begin position="12"/>
        <end position="21"/>
    </location>
</feature>
<feature type="region of interest" description="Disordered" evidence="1">
    <location>
        <begin position="1"/>
        <end position="21"/>
    </location>
</feature>
<protein>
    <submittedName>
        <fullName evidence="2">Uncharacterized protein</fullName>
    </submittedName>
</protein>
<name>A0A3N6NXN0_9CYAN</name>
<evidence type="ECO:0000256" key="1">
    <source>
        <dbReference type="SAM" id="MobiDB-lite"/>
    </source>
</evidence>
<accession>A0A3N6NXN0</accession>
<dbReference type="AlphaFoldDB" id="A0A3N6NXN0"/>
<organism evidence="2 3">
    <name type="scientific">Okeania hirsuta</name>
    <dbReference type="NCBI Taxonomy" id="1458930"/>
    <lineage>
        <taxon>Bacteria</taxon>
        <taxon>Bacillati</taxon>
        <taxon>Cyanobacteriota</taxon>
        <taxon>Cyanophyceae</taxon>
        <taxon>Oscillatoriophycideae</taxon>
        <taxon>Oscillatoriales</taxon>
        <taxon>Microcoleaceae</taxon>
        <taxon>Okeania</taxon>
    </lineage>
</organism>
<keyword evidence="3" id="KW-1185">Reference proteome</keyword>
<dbReference type="EMBL" id="RCBY01000006">
    <property type="protein sequence ID" value="RQH55457.1"/>
    <property type="molecule type" value="Genomic_DNA"/>
</dbReference>
<reference evidence="2 3" key="1">
    <citation type="journal article" date="2018" name="ACS Chem. Biol.">
        <title>Ketoreductase domain dysfunction expands chemodiversity: malyngamide biosynthesis in the cyanobacterium Okeania hirsuta.</title>
        <authorList>
            <person name="Moss N.A."/>
            <person name="Leao T."/>
            <person name="Rankin M."/>
            <person name="McCullough T.M."/>
            <person name="Qu P."/>
            <person name="Korobeynikov A."/>
            <person name="Smith J.L."/>
            <person name="Gerwick L."/>
            <person name="Gerwick W.H."/>
        </authorList>
    </citation>
    <scope>NUCLEOTIDE SEQUENCE [LARGE SCALE GENOMIC DNA]</scope>
    <source>
        <strain evidence="2 3">PAB10Feb10-1</strain>
    </source>
</reference>